<dbReference type="AlphaFoldDB" id="A0A225VKX7"/>
<dbReference type="PANTHER" id="PTHR46599">
    <property type="entry name" value="PIGGYBAC TRANSPOSABLE ELEMENT-DERIVED PROTEIN 4"/>
    <property type="match status" value="1"/>
</dbReference>
<gene>
    <name evidence="2" type="ORF">PHMEG_00021815</name>
</gene>
<feature type="domain" description="PiggyBac transposable element-derived protein" evidence="1">
    <location>
        <begin position="249"/>
        <end position="648"/>
    </location>
</feature>
<dbReference type="STRING" id="4795.A0A225VKX7"/>
<evidence type="ECO:0000259" key="1">
    <source>
        <dbReference type="Pfam" id="PF13843"/>
    </source>
</evidence>
<name>A0A225VKX7_9STRA</name>
<evidence type="ECO:0000313" key="2">
    <source>
        <dbReference type="EMBL" id="OWZ05992.1"/>
    </source>
</evidence>
<sequence length="794" mass="90347">MKNPRKPTGLVKHHSYVKPGIKGRLNLAKHGVDYFVGEEELMAYGRRCGRLKLAVSSSVRISASYRPPTAPSIPYNPEQARMATDVIPEHPEQRERAHPSDENEEKCENNEVYTPGAVDLDVFDEENFMEGLKNENLFGPVDKDDVNLLDAPDESNSESDADNEDVMADNAVPVIVDGVEDLGEVPIDAEAPNYGMFGMTKKHCAVLVIQVGLYTMKHTVVRELQLPAALDYYNGPWGPTRSAVAYSDSPLAMFFYFLPKALWIRIADETNRYREQNIGALHAGPNRTKLLARQAKDPRVSVPNLEDMEQDLNKFKRIQPYEIVHVIALLFARAIAPIRDGLAKHWATEEDGAIPRGTFSRFMKRGRFEAIMQFLHFNDNSESGAHLDKAWKERPTFRRGYRKVISFDEGMMPNRSKYNPVRVFMPDKPSKYGTKFYMTCCAETAYCSRVEIYCGAEKQTKKKKTTPEVTLSVGPKAVVRNITKALFGQPPKRLIVTDSFYSTVALSLKLLKMKLYHVGTTRIDRLGWCPIQFTQSKRPKRMARGTYRIAQCRDHPELVALSWMDSKPVNMIATGCSTQVSSVERTEKDGSRSVVPCPQLVVDYGKGMGGVDVHDQLRLQRYSIQKCISLRKYYKQLFLCIVDMAVVNEYVVHRTTLEKKEKLHLHMQTIYAACTIKDVVSVPIPPQEHKLVNTDEFYTKGKQNKRRQYLCKVCSAFADSKAKSFETSFFCIHCSDAFGGRVPLCRHTRRVDSGNTLTCAQIWHETWNNGTQIPPNLKKKIRFRKRKRDENDDA</sequence>
<dbReference type="Pfam" id="PF13843">
    <property type="entry name" value="DDE_Tnp_1_7"/>
    <property type="match status" value="1"/>
</dbReference>
<comment type="caution">
    <text evidence="2">The sequence shown here is derived from an EMBL/GenBank/DDBJ whole genome shotgun (WGS) entry which is preliminary data.</text>
</comment>
<accession>A0A225VKX7</accession>
<dbReference type="EMBL" id="NBNE01004161">
    <property type="protein sequence ID" value="OWZ05992.1"/>
    <property type="molecule type" value="Genomic_DNA"/>
</dbReference>
<dbReference type="PANTHER" id="PTHR46599:SF3">
    <property type="entry name" value="PIGGYBAC TRANSPOSABLE ELEMENT-DERIVED PROTEIN 4"/>
    <property type="match status" value="1"/>
</dbReference>
<dbReference type="OrthoDB" id="125160at2759"/>
<organism evidence="2 3">
    <name type="scientific">Phytophthora megakarya</name>
    <dbReference type="NCBI Taxonomy" id="4795"/>
    <lineage>
        <taxon>Eukaryota</taxon>
        <taxon>Sar</taxon>
        <taxon>Stramenopiles</taxon>
        <taxon>Oomycota</taxon>
        <taxon>Peronosporomycetes</taxon>
        <taxon>Peronosporales</taxon>
        <taxon>Peronosporaceae</taxon>
        <taxon>Phytophthora</taxon>
    </lineage>
</organism>
<keyword evidence="3" id="KW-1185">Reference proteome</keyword>
<evidence type="ECO:0000313" key="3">
    <source>
        <dbReference type="Proteomes" id="UP000198211"/>
    </source>
</evidence>
<dbReference type="InterPro" id="IPR029526">
    <property type="entry name" value="PGBD"/>
</dbReference>
<reference evidence="3" key="1">
    <citation type="submission" date="2017-03" db="EMBL/GenBank/DDBJ databases">
        <title>Phytopthora megakarya and P. palmivora, two closely related causual agents of cacao black pod achieved similar genome size and gene model numbers by different mechanisms.</title>
        <authorList>
            <person name="Ali S."/>
            <person name="Shao J."/>
            <person name="Larry D.J."/>
            <person name="Kronmiller B."/>
            <person name="Shen D."/>
            <person name="Strem M.D."/>
            <person name="Melnick R.L."/>
            <person name="Guiltinan M.J."/>
            <person name="Tyler B.M."/>
            <person name="Meinhardt L.W."/>
            <person name="Bailey B.A."/>
        </authorList>
    </citation>
    <scope>NUCLEOTIDE SEQUENCE [LARGE SCALE GENOMIC DNA]</scope>
    <source>
        <strain evidence="3">zdho120</strain>
    </source>
</reference>
<protein>
    <recommendedName>
        <fullName evidence="1">PiggyBac transposable element-derived protein domain-containing protein</fullName>
    </recommendedName>
</protein>
<proteinExistence type="predicted"/>
<dbReference type="Proteomes" id="UP000198211">
    <property type="component" value="Unassembled WGS sequence"/>
</dbReference>